<name>A0A8S5LUG9_9CAUD</name>
<proteinExistence type="predicted"/>
<organism evidence="1">
    <name type="scientific">Podoviridae sp. ctrub15</name>
    <dbReference type="NCBI Taxonomy" id="2826581"/>
    <lineage>
        <taxon>Viruses</taxon>
        <taxon>Duplodnaviria</taxon>
        <taxon>Heunggongvirae</taxon>
        <taxon>Uroviricota</taxon>
        <taxon>Caudoviricetes</taxon>
    </lineage>
</organism>
<sequence length="268" mass="31350">MNFVQFHIGDWDSSTRLLSPLEKGIYIDLLFLYYSLERPLMRSECERIARAYTDEEKTALEYVLNRFFSTDGDVYRQRRCDQEIEAVHAKSMKAAASAKARWDREKSNSMNRQRFSEQMQTECERNADALKTNVQDACKCNASAMLTDNRKPITITKEEKVGKETKKTKREPTVFFPGELPEDWRKDALVVRPDVTPEKVFLKLRSRYAPTTMKKTIGMWRRIYLDWVGREFSDGKLNVPDHKNNNLRFDADYYADAKLPDGSIDWGI</sequence>
<evidence type="ECO:0008006" key="2">
    <source>
        <dbReference type="Google" id="ProtNLM"/>
    </source>
</evidence>
<dbReference type="InterPro" id="IPR010781">
    <property type="entry name" value="DUF1376"/>
</dbReference>
<dbReference type="EMBL" id="BK014743">
    <property type="protein sequence ID" value="DAD73686.1"/>
    <property type="molecule type" value="Genomic_DNA"/>
</dbReference>
<protein>
    <recommendedName>
        <fullName evidence="2">DUF1376 domain-containing protein</fullName>
    </recommendedName>
</protein>
<accession>A0A8S5LUG9</accession>
<reference evidence="1" key="1">
    <citation type="journal article" date="2021" name="Proc. Natl. Acad. Sci. U.S.A.">
        <title>A Catalog of Tens of Thousands of Viruses from Human Metagenomes Reveals Hidden Associations with Chronic Diseases.</title>
        <authorList>
            <person name="Tisza M.J."/>
            <person name="Buck C.B."/>
        </authorList>
    </citation>
    <scope>NUCLEOTIDE SEQUENCE</scope>
    <source>
        <strain evidence="1">Ctrub15</strain>
    </source>
</reference>
<evidence type="ECO:0000313" key="1">
    <source>
        <dbReference type="EMBL" id="DAD73686.1"/>
    </source>
</evidence>
<dbReference type="Pfam" id="PF07120">
    <property type="entry name" value="DUF1376"/>
    <property type="match status" value="1"/>
</dbReference>